<evidence type="ECO:0008006" key="12">
    <source>
        <dbReference type="Google" id="ProtNLM"/>
    </source>
</evidence>
<keyword evidence="2" id="KW-0716">Sensory transduction</keyword>
<evidence type="ECO:0000313" key="10">
    <source>
        <dbReference type="EMBL" id="KAJ6643270.1"/>
    </source>
</evidence>
<evidence type="ECO:0000256" key="6">
    <source>
        <dbReference type="ARBA" id="ARBA00023136"/>
    </source>
</evidence>
<dbReference type="AlphaFoldDB" id="A0A9Q0S4L3"/>
<evidence type="ECO:0000256" key="7">
    <source>
        <dbReference type="ARBA" id="ARBA00023170"/>
    </source>
</evidence>
<proteinExistence type="predicted"/>
<evidence type="ECO:0000256" key="4">
    <source>
        <dbReference type="ARBA" id="ARBA00022725"/>
    </source>
</evidence>
<name>A0A9Q0S4L3_9DIPT</name>
<keyword evidence="3 9" id="KW-0812">Transmembrane</keyword>
<dbReference type="OrthoDB" id="7548151at2759"/>
<feature type="transmembrane region" description="Helical" evidence="9">
    <location>
        <begin position="212"/>
        <end position="234"/>
    </location>
</feature>
<evidence type="ECO:0000256" key="1">
    <source>
        <dbReference type="ARBA" id="ARBA00004141"/>
    </source>
</evidence>
<organism evidence="10 11">
    <name type="scientific">Pseudolycoriella hygida</name>
    <dbReference type="NCBI Taxonomy" id="35572"/>
    <lineage>
        <taxon>Eukaryota</taxon>
        <taxon>Metazoa</taxon>
        <taxon>Ecdysozoa</taxon>
        <taxon>Arthropoda</taxon>
        <taxon>Hexapoda</taxon>
        <taxon>Insecta</taxon>
        <taxon>Pterygota</taxon>
        <taxon>Neoptera</taxon>
        <taxon>Endopterygota</taxon>
        <taxon>Diptera</taxon>
        <taxon>Nematocera</taxon>
        <taxon>Sciaroidea</taxon>
        <taxon>Sciaridae</taxon>
        <taxon>Pseudolycoriella</taxon>
    </lineage>
</organism>
<dbReference type="GO" id="GO:0004984">
    <property type="term" value="F:olfactory receptor activity"/>
    <property type="evidence" value="ECO:0007669"/>
    <property type="project" value="InterPro"/>
</dbReference>
<dbReference type="GO" id="GO:0016020">
    <property type="term" value="C:membrane"/>
    <property type="evidence" value="ECO:0007669"/>
    <property type="project" value="UniProtKB-SubCell"/>
</dbReference>
<reference evidence="10" key="1">
    <citation type="submission" date="2022-07" db="EMBL/GenBank/DDBJ databases">
        <authorList>
            <person name="Trinca V."/>
            <person name="Uliana J.V.C."/>
            <person name="Torres T.T."/>
            <person name="Ward R.J."/>
            <person name="Monesi N."/>
        </authorList>
    </citation>
    <scope>NUCLEOTIDE SEQUENCE</scope>
    <source>
        <strain evidence="10">HSMRA1968</strain>
        <tissue evidence="10">Whole embryos</tissue>
    </source>
</reference>
<evidence type="ECO:0000313" key="11">
    <source>
        <dbReference type="Proteomes" id="UP001151699"/>
    </source>
</evidence>
<keyword evidence="6 9" id="KW-0472">Membrane</keyword>
<feature type="transmembrane region" description="Helical" evidence="9">
    <location>
        <begin position="324"/>
        <end position="343"/>
    </location>
</feature>
<dbReference type="GO" id="GO:0007165">
    <property type="term" value="P:signal transduction"/>
    <property type="evidence" value="ECO:0007669"/>
    <property type="project" value="UniProtKB-KW"/>
</dbReference>
<accession>A0A9Q0S4L3</accession>
<dbReference type="GO" id="GO:0005549">
    <property type="term" value="F:odorant binding"/>
    <property type="evidence" value="ECO:0007669"/>
    <property type="project" value="InterPro"/>
</dbReference>
<evidence type="ECO:0000256" key="8">
    <source>
        <dbReference type="ARBA" id="ARBA00023224"/>
    </source>
</evidence>
<feature type="transmembrane region" description="Helical" evidence="9">
    <location>
        <begin position="36"/>
        <end position="57"/>
    </location>
</feature>
<gene>
    <name evidence="10" type="ORF">Bhyg_08228</name>
</gene>
<protein>
    <recommendedName>
        <fullName evidence="12">Odorant receptor</fullName>
    </recommendedName>
</protein>
<sequence>MTFNFQELWSFYAKVCAAAGILTFMKPEDQTIFLKLYQKLCQFVFSLFVLSMVYTLVTQHTHLIVVIIASSGLVIYFAISAGPILLHLNHDEFMTVISWCQSFHNNNAHFDPKLEDLGKKFFEIAGHKSMKMMKIFSFLLAFDGFACTILFTFVANLLPGDTLLAEYQPPLPFDVPFYNNEQATPESFRINLFIQTAGIINGTLLGSVVMSIYFVIFIHLLTYLDVVLAIVGEFNGCLIGRKRNELLDSGEFVEVLYQIQETLESEADEFSTYTKIIVDMCSQFHEQMATFSDFSSLIFLIWECTSLFTTFISGIILLLEQEHIVLAIGVSMANFFYLIVCYVNSKILTKMSNINDALYNLPWYCMRPSERRKILLAKHTMDVQIGFSSGGFHDLNLEQFMNVTNPHNANSSLKLNRLIVI</sequence>
<evidence type="ECO:0000256" key="9">
    <source>
        <dbReference type="SAM" id="Phobius"/>
    </source>
</evidence>
<dbReference type="Pfam" id="PF02949">
    <property type="entry name" value="7tm_6"/>
    <property type="match status" value="1"/>
</dbReference>
<dbReference type="Proteomes" id="UP001151699">
    <property type="component" value="Chromosome B"/>
</dbReference>
<keyword evidence="4" id="KW-0552">Olfaction</keyword>
<feature type="transmembrane region" description="Helical" evidence="9">
    <location>
        <begin position="297"/>
        <end position="318"/>
    </location>
</feature>
<keyword evidence="5 9" id="KW-1133">Transmembrane helix</keyword>
<keyword evidence="8" id="KW-0807">Transducer</keyword>
<feature type="transmembrane region" description="Helical" evidence="9">
    <location>
        <begin position="63"/>
        <end position="86"/>
    </location>
</feature>
<comment type="caution">
    <text evidence="10">The sequence shown here is derived from an EMBL/GenBank/DDBJ whole genome shotgun (WGS) entry which is preliminary data.</text>
</comment>
<dbReference type="EMBL" id="WJQU01000002">
    <property type="protein sequence ID" value="KAJ6643270.1"/>
    <property type="molecule type" value="Genomic_DNA"/>
</dbReference>
<comment type="subcellular location">
    <subcellularLocation>
        <location evidence="1">Membrane</location>
        <topology evidence="1">Multi-pass membrane protein</topology>
    </subcellularLocation>
</comment>
<keyword evidence="11" id="KW-1185">Reference proteome</keyword>
<dbReference type="InterPro" id="IPR004117">
    <property type="entry name" value="7tm6_olfct_rcpt"/>
</dbReference>
<keyword evidence="7" id="KW-0675">Receptor</keyword>
<evidence type="ECO:0000256" key="3">
    <source>
        <dbReference type="ARBA" id="ARBA00022692"/>
    </source>
</evidence>
<feature type="transmembrane region" description="Helical" evidence="9">
    <location>
        <begin position="135"/>
        <end position="158"/>
    </location>
</feature>
<evidence type="ECO:0000256" key="5">
    <source>
        <dbReference type="ARBA" id="ARBA00022989"/>
    </source>
</evidence>
<evidence type="ECO:0000256" key="2">
    <source>
        <dbReference type="ARBA" id="ARBA00022606"/>
    </source>
</evidence>